<sequence>MQNAPNVSVLTTNELNNAPNVSVLTTNELNNAAKGSVLTTKDFNNARKNHKIVYLTSNVKMVINCEEIIEKS</sequence>
<organism evidence="1 2">
    <name type="scientific">Pseudolactococcus insecticola</name>
    <dbReference type="NCBI Taxonomy" id="2709158"/>
    <lineage>
        <taxon>Bacteria</taxon>
        <taxon>Bacillati</taxon>
        <taxon>Bacillota</taxon>
        <taxon>Bacilli</taxon>
        <taxon>Lactobacillales</taxon>
        <taxon>Streptococcaceae</taxon>
        <taxon>Pseudolactococcus</taxon>
    </lineage>
</organism>
<gene>
    <name evidence="1" type="ORF">Hs20B_11520</name>
</gene>
<evidence type="ECO:0000313" key="1">
    <source>
        <dbReference type="EMBL" id="GFH40754.1"/>
    </source>
</evidence>
<dbReference type="EMBL" id="BLLH01000005">
    <property type="protein sequence ID" value="GFH40754.1"/>
    <property type="molecule type" value="Genomic_DNA"/>
</dbReference>
<dbReference type="AlphaFoldDB" id="A0A6A0B8X0"/>
<keyword evidence="2" id="KW-1185">Reference proteome</keyword>
<protein>
    <submittedName>
        <fullName evidence="1">Uncharacterized protein</fullName>
    </submittedName>
</protein>
<name>A0A6A0B8X0_9LACT</name>
<comment type="caution">
    <text evidence="1">The sequence shown here is derived from an EMBL/GenBank/DDBJ whole genome shotgun (WGS) entry which is preliminary data.</text>
</comment>
<reference evidence="1 2" key="1">
    <citation type="submission" date="2020-02" db="EMBL/GenBank/DDBJ databases">
        <title>Draft genome sequence of Lactococcus sp. Hs20B0-1.</title>
        <authorList>
            <person name="Noda S."/>
            <person name="Yuki M."/>
            <person name="Ohkuma M."/>
        </authorList>
    </citation>
    <scope>NUCLEOTIDE SEQUENCE [LARGE SCALE GENOMIC DNA]</scope>
    <source>
        <strain evidence="1 2">Hs20B0-1</strain>
    </source>
</reference>
<dbReference type="Proteomes" id="UP000475928">
    <property type="component" value="Unassembled WGS sequence"/>
</dbReference>
<proteinExistence type="predicted"/>
<evidence type="ECO:0000313" key="2">
    <source>
        <dbReference type="Proteomes" id="UP000475928"/>
    </source>
</evidence>
<accession>A0A6A0B8X0</accession>